<evidence type="ECO:0000313" key="4">
    <source>
        <dbReference type="Proteomes" id="UP000199501"/>
    </source>
</evidence>
<keyword evidence="1" id="KW-0472">Membrane</keyword>
<dbReference type="Pfam" id="PF13399">
    <property type="entry name" value="LytR_C"/>
    <property type="match status" value="1"/>
</dbReference>
<dbReference type="Proteomes" id="UP000199501">
    <property type="component" value="Unassembled WGS sequence"/>
</dbReference>
<keyword evidence="1" id="KW-0812">Transmembrane</keyword>
<dbReference type="STRING" id="1271860.SAMN05216174_102175"/>
<name>A0A1G6LP70_9PSEU</name>
<gene>
    <name evidence="3" type="ORF">SAMN05216174_102175</name>
</gene>
<protein>
    <submittedName>
        <fullName evidence="3">LytR cell envelope-related transcriptional attenuator</fullName>
    </submittedName>
</protein>
<feature type="transmembrane region" description="Helical" evidence="1">
    <location>
        <begin position="21"/>
        <end position="41"/>
    </location>
</feature>
<evidence type="ECO:0000256" key="1">
    <source>
        <dbReference type="SAM" id="Phobius"/>
    </source>
</evidence>
<dbReference type="AlphaFoldDB" id="A0A1G6LP70"/>
<keyword evidence="1" id="KW-1133">Transmembrane helix</keyword>
<accession>A0A1G6LP70</accession>
<reference evidence="4" key="1">
    <citation type="submission" date="2016-10" db="EMBL/GenBank/DDBJ databases">
        <authorList>
            <person name="Varghese N."/>
            <person name="Submissions S."/>
        </authorList>
    </citation>
    <scope>NUCLEOTIDE SEQUENCE [LARGE SCALE GENOMIC DNA]</scope>
    <source>
        <strain evidence="4">IBRC-M 10403</strain>
    </source>
</reference>
<organism evidence="3 4">
    <name type="scientific">Actinokineospora iranica</name>
    <dbReference type="NCBI Taxonomy" id="1271860"/>
    <lineage>
        <taxon>Bacteria</taxon>
        <taxon>Bacillati</taxon>
        <taxon>Actinomycetota</taxon>
        <taxon>Actinomycetes</taxon>
        <taxon>Pseudonocardiales</taxon>
        <taxon>Pseudonocardiaceae</taxon>
        <taxon>Actinokineospora</taxon>
    </lineage>
</organism>
<dbReference type="InterPro" id="IPR027381">
    <property type="entry name" value="LytR/CpsA/Psr_C"/>
</dbReference>
<evidence type="ECO:0000313" key="3">
    <source>
        <dbReference type="EMBL" id="SDC45043.1"/>
    </source>
</evidence>
<dbReference type="NCBIfam" id="NF035953">
    <property type="entry name" value="integrity_Cei"/>
    <property type="match status" value="1"/>
</dbReference>
<feature type="domain" description="LytR/CpsA/Psr regulator C-terminal" evidence="2">
    <location>
        <begin position="95"/>
        <end position="180"/>
    </location>
</feature>
<evidence type="ECO:0000259" key="2">
    <source>
        <dbReference type="Pfam" id="PF13399"/>
    </source>
</evidence>
<keyword evidence="4" id="KW-1185">Reference proteome</keyword>
<proteinExistence type="predicted"/>
<sequence>MVAGNLSRGTARSPQRYRKRRPLPAIGLVIVLGVAAAAVWYNVIQAEKDGTEALACDPPPSIVPVEGQSLPTLGQALTRDSLDRTPPTPAADALVRVVNASGQNRQAGAVTETLRELGFTRIAPPDNDVLYRNGSLNCRAQIRFGQQGMSAARTLSLIEPCAELVRDDRQDATVDLAIGRIFDHLQPRPEARRVLEQLNEWTMTNPGDQGGLAADGSTAAPVEASLLQAARAVRC</sequence>
<dbReference type="EMBL" id="FMZZ01000002">
    <property type="protein sequence ID" value="SDC45043.1"/>
    <property type="molecule type" value="Genomic_DNA"/>
</dbReference>